<proteinExistence type="predicted"/>
<feature type="compositionally biased region" description="Basic and acidic residues" evidence="1">
    <location>
        <begin position="1"/>
        <end position="12"/>
    </location>
</feature>
<evidence type="ECO:0000256" key="1">
    <source>
        <dbReference type="SAM" id="MobiDB-lite"/>
    </source>
</evidence>
<dbReference type="Proteomes" id="UP000265520">
    <property type="component" value="Unassembled WGS sequence"/>
</dbReference>
<evidence type="ECO:0000313" key="2">
    <source>
        <dbReference type="EMBL" id="MCI64228.1"/>
    </source>
</evidence>
<reference evidence="2 3" key="1">
    <citation type="journal article" date="2018" name="Front. Plant Sci.">
        <title>Red Clover (Trifolium pratense) and Zigzag Clover (T. medium) - A Picture of Genomic Similarities and Differences.</title>
        <authorList>
            <person name="Dluhosova J."/>
            <person name="Istvanek J."/>
            <person name="Nedelnik J."/>
            <person name="Repkova J."/>
        </authorList>
    </citation>
    <scope>NUCLEOTIDE SEQUENCE [LARGE SCALE GENOMIC DNA]</scope>
    <source>
        <strain evidence="3">cv. 10/8</strain>
        <tissue evidence="2">Leaf</tissue>
    </source>
</reference>
<feature type="region of interest" description="Disordered" evidence="1">
    <location>
        <begin position="1"/>
        <end position="29"/>
    </location>
</feature>
<organism evidence="2 3">
    <name type="scientific">Trifolium medium</name>
    <dbReference type="NCBI Taxonomy" id="97028"/>
    <lineage>
        <taxon>Eukaryota</taxon>
        <taxon>Viridiplantae</taxon>
        <taxon>Streptophyta</taxon>
        <taxon>Embryophyta</taxon>
        <taxon>Tracheophyta</taxon>
        <taxon>Spermatophyta</taxon>
        <taxon>Magnoliopsida</taxon>
        <taxon>eudicotyledons</taxon>
        <taxon>Gunneridae</taxon>
        <taxon>Pentapetalae</taxon>
        <taxon>rosids</taxon>
        <taxon>fabids</taxon>
        <taxon>Fabales</taxon>
        <taxon>Fabaceae</taxon>
        <taxon>Papilionoideae</taxon>
        <taxon>50 kb inversion clade</taxon>
        <taxon>NPAAA clade</taxon>
        <taxon>Hologalegina</taxon>
        <taxon>IRL clade</taxon>
        <taxon>Trifolieae</taxon>
        <taxon>Trifolium</taxon>
    </lineage>
</organism>
<keyword evidence="3" id="KW-1185">Reference proteome</keyword>
<name>A0A392TTI5_9FABA</name>
<feature type="non-terminal residue" evidence="2">
    <location>
        <position position="29"/>
    </location>
</feature>
<dbReference type="AlphaFoldDB" id="A0A392TTI5"/>
<dbReference type="EMBL" id="LXQA010651446">
    <property type="protein sequence ID" value="MCI64228.1"/>
    <property type="molecule type" value="Genomic_DNA"/>
</dbReference>
<comment type="caution">
    <text evidence="2">The sequence shown here is derived from an EMBL/GenBank/DDBJ whole genome shotgun (WGS) entry which is preliminary data.</text>
</comment>
<protein>
    <submittedName>
        <fullName evidence="2">Uncharacterized protein</fullName>
    </submittedName>
</protein>
<accession>A0A392TTI5</accession>
<evidence type="ECO:0000313" key="3">
    <source>
        <dbReference type="Proteomes" id="UP000265520"/>
    </source>
</evidence>
<sequence>MALSDRQGEHSKTHSQRKPGILELDISDA</sequence>